<keyword evidence="3" id="KW-1185">Reference proteome</keyword>
<gene>
    <name evidence="2" type="ORF">ACFOE0_15895</name>
</gene>
<accession>A0ABV7GDW5</accession>
<feature type="region of interest" description="Disordered" evidence="1">
    <location>
        <begin position="110"/>
        <end position="141"/>
    </location>
</feature>
<reference evidence="3" key="1">
    <citation type="journal article" date="2019" name="Int. J. Syst. Evol. Microbiol.">
        <title>The Global Catalogue of Microorganisms (GCM) 10K type strain sequencing project: providing services to taxonomists for standard genome sequencing and annotation.</title>
        <authorList>
            <consortium name="The Broad Institute Genomics Platform"/>
            <consortium name="The Broad Institute Genome Sequencing Center for Infectious Disease"/>
            <person name="Wu L."/>
            <person name="Ma J."/>
        </authorList>
    </citation>
    <scope>NUCLEOTIDE SEQUENCE [LARGE SCALE GENOMIC DNA]</scope>
    <source>
        <strain evidence="3">KCTC 52277</strain>
    </source>
</reference>
<organism evidence="2 3">
    <name type="scientific">Shewanella submarina</name>
    <dbReference type="NCBI Taxonomy" id="2016376"/>
    <lineage>
        <taxon>Bacteria</taxon>
        <taxon>Pseudomonadati</taxon>
        <taxon>Pseudomonadota</taxon>
        <taxon>Gammaproteobacteria</taxon>
        <taxon>Alteromonadales</taxon>
        <taxon>Shewanellaceae</taxon>
        <taxon>Shewanella</taxon>
    </lineage>
</organism>
<name>A0ABV7GDW5_9GAMM</name>
<dbReference type="InterPro" id="IPR043737">
    <property type="entry name" value="DUF5682"/>
</dbReference>
<protein>
    <submittedName>
        <fullName evidence="2">DUF5682 family protein</fullName>
    </submittedName>
</protein>
<dbReference type="Pfam" id="PF18934">
    <property type="entry name" value="DUF5682"/>
    <property type="match status" value="1"/>
</dbReference>
<dbReference type="RefSeq" id="WP_248936167.1">
    <property type="nucleotide sequence ID" value="NZ_JAKILF010000004.1"/>
</dbReference>
<comment type="caution">
    <text evidence="2">The sequence shown here is derived from an EMBL/GenBank/DDBJ whole genome shotgun (WGS) entry which is preliminary data.</text>
</comment>
<evidence type="ECO:0000313" key="2">
    <source>
        <dbReference type="EMBL" id="MFC3139652.1"/>
    </source>
</evidence>
<evidence type="ECO:0000256" key="1">
    <source>
        <dbReference type="SAM" id="MobiDB-lite"/>
    </source>
</evidence>
<dbReference type="EMBL" id="JBHRTD010000017">
    <property type="protein sequence ID" value="MFC3139652.1"/>
    <property type="molecule type" value="Genomic_DNA"/>
</dbReference>
<proteinExistence type="predicted"/>
<evidence type="ECO:0000313" key="3">
    <source>
        <dbReference type="Proteomes" id="UP001595621"/>
    </source>
</evidence>
<dbReference type="Proteomes" id="UP001595621">
    <property type="component" value="Unassembled WGS sequence"/>
</dbReference>
<sequence>MTDIHYLGIRHHGPGSTKRLLAALESIQPVALLIEGPADCTELLSFLGSEQMVPPVSLLSFATRESGFSIYYPFADYSPELQASKWAIANEVEVRFIDLPVSIQLADMLKQQAESEDEQPEPTIEADNKAHQSPPIEQSEQARAAAEHFRRDPIAALAAIAGYEDGEAWWNDVLEQGNDADTGVFDALADAMEALRDCWPEKHEKQALKEAQREAYMRLQIASASRELEGPIVVICGAWHLPALQQKVTQKSDRALLKSLPNKLPASQYKSTWIPWTSPRLAYQSGYGAGVSAPMWYQHIWDKGSDDTALAQWLTRIADMLRQQGQLVSTASVIEAVRLCHTLAAVRGRPSPGFEETRDAAISVLCGGEQLLWQQIEKPLLLGSQVGSVPSQVPLAPLLDDLQKWQKKTRLKSEALPREVSLDLRSEPGQLKSWLLHRLRLLQVPWGEQLDVGSSRGTFREKWQLAWEPEYSVQLVENQIYGSTLEEASANRTIQAMKEQHALGKLAALVLVSLEAQLPDAAEAGFTLLSERAAHTAEGMELLDGLPPLVDISRYGTSRDISLSHVQALIERLTIQAALSLSLAVRQLSEEESTHYRQALQTAHNQLELAQLDDEIMSTWWQAIEEVTHSDLCDFGVRGLCCRLMYLSQGIDAAALQMLMQRILSPAVDLTDAKRFFEGFFTGAAERLLYDAKLRSVVDLWLMGLDEQTFTESLPLLRRVFADLDAMERKRLLDALVSKQAAAETSLAINPDILPRWRSHMQGIKALLGGDKSWMN</sequence>